<organism evidence="1 2">
    <name type="scientific">Capsicum annuum</name>
    <name type="common">Capsicum pepper</name>
    <dbReference type="NCBI Taxonomy" id="4072"/>
    <lineage>
        <taxon>Eukaryota</taxon>
        <taxon>Viridiplantae</taxon>
        <taxon>Streptophyta</taxon>
        <taxon>Embryophyta</taxon>
        <taxon>Tracheophyta</taxon>
        <taxon>Spermatophyta</taxon>
        <taxon>Magnoliopsida</taxon>
        <taxon>eudicotyledons</taxon>
        <taxon>Gunneridae</taxon>
        <taxon>Pentapetalae</taxon>
        <taxon>asterids</taxon>
        <taxon>lamiids</taxon>
        <taxon>Solanales</taxon>
        <taxon>Solanaceae</taxon>
        <taxon>Solanoideae</taxon>
        <taxon>Capsiceae</taxon>
        <taxon>Capsicum</taxon>
    </lineage>
</organism>
<dbReference type="AlphaFoldDB" id="A0A2G2ZHE7"/>
<dbReference type="EMBL" id="AYRZ02000005">
    <property type="protein sequence ID" value="PHT81364.1"/>
    <property type="molecule type" value="Genomic_DNA"/>
</dbReference>
<protein>
    <recommendedName>
        <fullName evidence="3">Periaxin-like</fullName>
    </recommendedName>
</protein>
<dbReference type="Gramene" id="PHT81364">
    <property type="protein sequence ID" value="PHT81364"/>
    <property type="gene ID" value="T459_14379"/>
</dbReference>
<name>A0A2G2ZHE7_CAPAN</name>
<evidence type="ECO:0008006" key="3">
    <source>
        <dbReference type="Google" id="ProtNLM"/>
    </source>
</evidence>
<accession>A0A2G2ZHE7</accession>
<evidence type="ECO:0000313" key="1">
    <source>
        <dbReference type="EMBL" id="PHT81364.1"/>
    </source>
</evidence>
<dbReference type="PANTHER" id="PTHR47641">
    <property type="entry name" value="PERIAXIN-LIKE"/>
    <property type="match status" value="1"/>
</dbReference>
<reference evidence="1 2" key="1">
    <citation type="journal article" date="2014" name="Nat. Genet.">
        <title>Genome sequence of the hot pepper provides insights into the evolution of pungency in Capsicum species.</title>
        <authorList>
            <person name="Kim S."/>
            <person name="Park M."/>
            <person name="Yeom S.I."/>
            <person name="Kim Y.M."/>
            <person name="Lee J.M."/>
            <person name="Lee H.A."/>
            <person name="Seo E."/>
            <person name="Choi J."/>
            <person name="Cheong K."/>
            <person name="Kim K.T."/>
            <person name="Jung K."/>
            <person name="Lee G.W."/>
            <person name="Oh S.K."/>
            <person name="Bae C."/>
            <person name="Kim S.B."/>
            <person name="Lee H.Y."/>
            <person name="Kim S.Y."/>
            <person name="Kim M.S."/>
            <person name="Kang B.C."/>
            <person name="Jo Y.D."/>
            <person name="Yang H.B."/>
            <person name="Jeong H.J."/>
            <person name="Kang W.H."/>
            <person name="Kwon J.K."/>
            <person name="Shin C."/>
            <person name="Lim J.Y."/>
            <person name="Park J.H."/>
            <person name="Huh J.H."/>
            <person name="Kim J.S."/>
            <person name="Kim B.D."/>
            <person name="Cohen O."/>
            <person name="Paran I."/>
            <person name="Suh M.C."/>
            <person name="Lee S.B."/>
            <person name="Kim Y.K."/>
            <person name="Shin Y."/>
            <person name="Noh S.J."/>
            <person name="Park J."/>
            <person name="Seo Y.S."/>
            <person name="Kwon S.Y."/>
            <person name="Kim H.A."/>
            <person name="Park J.M."/>
            <person name="Kim H.J."/>
            <person name="Choi S.B."/>
            <person name="Bosland P.W."/>
            <person name="Reeves G."/>
            <person name="Jo S.H."/>
            <person name="Lee B.W."/>
            <person name="Cho H.T."/>
            <person name="Choi H.S."/>
            <person name="Lee M.S."/>
            <person name="Yu Y."/>
            <person name="Do Choi Y."/>
            <person name="Park B.S."/>
            <person name="van Deynze A."/>
            <person name="Ashrafi H."/>
            <person name="Hill T."/>
            <person name="Kim W.T."/>
            <person name="Pai H.S."/>
            <person name="Ahn H.K."/>
            <person name="Yeam I."/>
            <person name="Giovannoni J.J."/>
            <person name="Rose J.K."/>
            <person name="Sorensen I."/>
            <person name="Lee S.J."/>
            <person name="Kim R.W."/>
            <person name="Choi I.Y."/>
            <person name="Choi B.S."/>
            <person name="Lim J.S."/>
            <person name="Lee Y.H."/>
            <person name="Choi D."/>
        </authorList>
    </citation>
    <scope>NUCLEOTIDE SEQUENCE [LARGE SCALE GENOMIC DNA]</scope>
    <source>
        <strain evidence="2">cv. CM334</strain>
    </source>
</reference>
<sequence>MLLVDMNLIISMLTTFTEIQFVINKQLAIQAEARHLIEVTMPEIPKPELPYLSKIPTLPKPEFPEIPKPELPTLPKPVLPEIPKLELPTFPKPELPTLLKLEISVIPKPKLQTFSKPESPDQVPKHP</sequence>
<dbReference type="Proteomes" id="UP000222542">
    <property type="component" value="Unassembled WGS sequence"/>
</dbReference>
<dbReference type="OMA" id="GRAWEYP"/>
<dbReference type="PANTHER" id="PTHR47641:SF1">
    <property type="entry name" value="GOLGI-ASSOCIATED OLFACTORY SIGNALING REGULATOR"/>
    <property type="match status" value="1"/>
</dbReference>
<reference evidence="1 2" key="2">
    <citation type="journal article" date="2017" name="Genome Biol.">
        <title>New reference genome sequences of hot pepper reveal the massive evolution of plant disease-resistance genes by retroduplication.</title>
        <authorList>
            <person name="Kim S."/>
            <person name="Park J."/>
            <person name="Yeom S.I."/>
            <person name="Kim Y.M."/>
            <person name="Seo E."/>
            <person name="Kim K.T."/>
            <person name="Kim M.S."/>
            <person name="Lee J.M."/>
            <person name="Cheong K."/>
            <person name="Shin H.S."/>
            <person name="Kim S.B."/>
            <person name="Han K."/>
            <person name="Lee J."/>
            <person name="Park M."/>
            <person name="Lee H.A."/>
            <person name="Lee H.Y."/>
            <person name="Lee Y."/>
            <person name="Oh S."/>
            <person name="Lee J.H."/>
            <person name="Choi E."/>
            <person name="Choi E."/>
            <person name="Lee S.E."/>
            <person name="Jeon J."/>
            <person name="Kim H."/>
            <person name="Choi G."/>
            <person name="Song H."/>
            <person name="Lee J."/>
            <person name="Lee S.C."/>
            <person name="Kwon J.K."/>
            <person name="Lee H.Y."/>
            <person name="Koo N."/>
            <person name="Hong Y."/>
            <person name="Kim R.W."/>
            <person name="Kang W.H."/>
            <person name="Huh J.H."/>
            <person name="Kang B.C."/>
            <person name="Yang T.J."/>
            <person name="Lee Y.H."/>
            <person name="Bennetzen J.L."/>
            <person name="Choi D."/>
        </authorList>
    </citation>
    <scope>NUCLEOTIDE SEQUENCE [LARGE SCALE GENOMIC DNA]</scope>
    <source>
        <strain evidence="2">cv. CM334</strain>
    </source>
</reference>
<gene>
    <name evidence="1" type="ORF">T459_14379</name>
</gene>
<comment type="caution">
    <text evidence="1">The sequence shown here is derived from an EMBL/GenBank/DDBJ whole genome shotgun (WGS) entry which is preliminary data.</text>
</comment>
<proteinExistence type="predicted"/>
<keyword evidence="2" id="KW-1185">Reference proteome</keyword>
<evidence type="ECO:0000313" key="2">
    <source>
        <dbReference type="Proteomes" id="UP000222542"/>
    </source>
</evidence>